<sequence length="370" mass="41783">MLESLFDEFLNTLKRSIFLSLGAPEGHELNWNALAASILSKLFISILLIGLFWLISRGLRLAINAISKRFNSNPVMVNLINNIIQCFWILASAITVLSQFGVSDKVLQAISRAAIVSLLFYIIWTLFTKLTMRFLDRFYIDDSLKQLLRNIISVLLVILGIAAIMAQFGFNIISIMAGLGIVGIAVSFAAQSTLSNFIAGITILIERPFQIGDWVRINKFEGQITQILLRTTQIRNRDNLLIIIPNSTVANAEVTNLTAHERMRFESFCRVSLHEDIERARTAILNRLALEDAYLKTPAPSVDVHEFAESGIVLIVRYWLMPYQMERLPRIQEKLLEQIKEALRDAEIAVPFPHIKLLTEQSSPQNSKGS</sequence>
<dbReference type="GO" id="GO:0005886">
    <property type="term" value="C:plasma membrane"/>
    <property type="evidence" value="ECO:0007669"/>
    <property type="project" value="UniProtKB-SubCell"/>
</dbReference>
<dbReference type="SUPFAM" id="SSF50182">
    <property type="entry name" value="Sm-like ribonucleoproteins"/>
    <property type="match status" value="1"/>
</dbReference>
<dbReference type="EMBL" id="CP049801">
    <property type="protein sequence ID" value="QIO06942.1"/>
    <property type="molecule type" value="Genomic_DNA"/>
</dbReference>
<dbReference type="PANTHER" id="PTHR30221">
    <property type="entry name" value="SMALL-CONDUCTANCE MECHANOSENSITIVE CHANNEL"/>
    <property type="match status" value="1"/>
</dbReference>
<dbReference type="RefSeq" id="WP_166225493.1">
    <property type="nucleotide sequence ID" value="NZ_CP049801.1"/>
</dbReference>
<keyword evidence="5 7" id="KW-1133">Transmembrane helix</keyword>
<keyword evidence="7" id="KW-0407">Ion channel</keyword>
<proteinExistence type="inferred from homology"/>
<gene>
    <name evidence="11" type="ORF">G8E00_13830</name>
</gene>
<keyword evidence="7" id="KW-0406">Ion transport</keyword>
<evidence type="ECO:0000259" key="10">
    <source>
        <dbReference type="Pfam" id="PF21088"/>
    </source>
</evidence>
<feature type="domain" description="Mechanosensitive ion channel MscS" evidence="8">
    <location>
        <begin position="193"/>
        <end position="258"/>
    </location>
</feature>
<evidence type="ECO:0000259" key="8">
    <source>
        <dbReference type="Pfam" id="PF00924"/>
    </source>
</evidence>
<feature type="transmembrane region" description="Helical" evidence="7">
    <location>
        <begin position="172"/>
        <end position="190"/>
    </location>
</feature>
<keyword evidence="7" id="KW-0997">Cell inner membrane</keyword>
<evidence type="ECO:0000313" key="12">
    <source>
        <dbReference type="Proteomes" id="UP000502297"/>
    </source>
</evidence>
<evidence type="ECO:0000256" key="4">
    <source>
        <dbReference type="ARBA" id="ARBA00022692"/>
    </source>
</evidence>
<dbReference type="SUPFAM" id="SSF82861">
    <property type="entry name" value="Mechanosensitive channel protein MscS (YggB), transmembrane region"/>
    <property type="match status" value="1"/>
</dbReference>
<dbReference type="KEGG" id="asha:G8E00_13830"/>
<dbReference type="Pfam" id="PF21088">
    <property type="entry name" value="MS_channel_1st"/>
    <property type="match status" value="1"/>
</dbReference>
<dbReference type="InterPro" id="IPR006685">
    <property type="entry name" value="MscS_channel_2nd"/>
</dbReference>
<dbReference type="PANTHER" id="PTHR30221:SF1">
    <property type="entry name" value="SMALL-CONDUCTANCE MECHANOSENSITIVE CHANNEL"/>
    <property type="match status" value="1"/>
</dbReference>
<dbReference type="InterPro" id="IPR045275">
    <property type="entry name" value="MscS_archaea/bacteria_type"/>
</dbReference>
<keyword evidence="12" id="KW-1185">Reference proteome</keyword>
<comment type="subcellular location">
    <subcellularLocation>
        <location evidence="7">Cell inner membrane</location>
        <topology evidence="7">Multi-pass membrane protein</topology>
    </subcellularLocation>
    <subcellularLocation>
        <location evidence="1">Cell membrane</location>
        <topology evidence="1">Multi-pass membrane protein</topology>
    </subcellularLocation>
</comment>
<name>A0A6G8RYB6_9GAMM</name>
<evidence type="ECO:0000256" key="5">
    <source>
        <dbReference type="ARBA" id="ARBA00022989"/>
    </source>
</evidence>
<dbReference type="InterPro" id="IPR011014">
    <property type="entry name" value="MscS_channel_TM-2"/>
</dbReference>
<dbReference type="InterPro" id="IPR049278">
    <property type="entry name" value="MS_channel_C"/>
</dbReference>
<dbReference type="Gene3D" id="2.30.30.60">
    <property type="match status" value="1"/>
</dbReference>
<feature type="transmembrane region" description="Helical" evidence="7">
    <location>
        <begin position="75"/>
        <end position="97"/>
    </location>
</feature>
<keyword evidence="4 7" id="KW-0812">Transmembrane</keyword>
<dbReference type="InterPro" id="IPR010920">
    <property type="entry name" value="LSM_dom_sf"/>
</dbReference>
<dbReference type="InterPro" id="IPR023408">
    <property type="entry name" value="MscS_beta-dom_sf"/>
</dbReference>
<evidence type="ECO:0000256" key="2">
    <source>
        <dbReference type="ARBA" id="ARBA00008017"/>
    </source>
</evidence>
<feature type="transmembrane region" description="Helical" evidence="7">
    <location>
        <begin position="147"/>
        <end position="166"/>
    </location>
</feature>
<evidence type="ECO:0000256" key="1">
    <source>
        <dbReference type="ARBA" id="ARBA00004651"/>
    </source>
</evidence>
<evidence type="ECO:0000259" key="9">
    <source>
        <dbReference type="Pfam" id="PF21082"/>
    </source>
</evidence>
<evidence type="ECO:0000256" key="7">
    <source>
        <dbReference type="RuleBase" id="RU369025"/>
    </source>
</evidence>
<dbReference type="InterPro" id="IPR049142">
    <property type="entry name" value="MS_channel_1st"/>
</dbReference>
<comment type="caution">
    <text evidence="7">Lacks conserved residue(s) required for the propagation of feature annotation.</text>
</comment>
<feature type="transmembrane region" description="Helical" evidence="7">
    <location>
        <begin position="33"/>
        <end position="55"/>
    </location>
</feature>
<evidence type="ECO:0000256" key="3">
    <source>
        <dbReference type="ARBA" id="ARBA00022475"/>
    </source>
</evidence>
<dbReference type="InterPro" id="IPR011066">
    <property type="entry name" value="MscS_channel_C_sf"/>
</dbReference>
<feature type="domain" description="Mechanosensitive ion channel transmembrane helices 2/3" evidence="10">
    <location>
        <begin position="150"/>
        <end position="191"/>
    </location>
</feature>
<keyword evidence="7" id="KW-0813">Transport</keyword>
<reference evidence="11 12" key="1">
    <citation type="submission" date="2020-03" db="EMBL/GenBank/DDBJ databases">
        <authorList>
            <person name="Zhu W."/>
        </authorList>
    </citation>
    <scope>NUCLEOTIDE SEQUENCE [LARGE SCALE GENOMIC DNA]</scope>
    <source>
        <strain evidence="11 12">323-1</strain>
    </source>
</reference>
<feature type="transmembrane region" description="Helical" evidence="7">
    <location>
        <begin position="109"/>
        <end position="127"/>
    </location>
</feature>
<keyword evidence="3" id="KW-1003">Cell membrane</keyword>
<keyword evidence="6 7" id="KW-0472">Membrane</keyword>
<dbReference type="AlphaFoldDB" id="A0A6G8RYB6"/>
<comment type="similarity">
    <text evidence="2 7">Belongs to the MscS (TC 1.A.23) family.</text>
</comment>
<protein>
    <recommendedName>
        <fullName evidence="7">Small-conductance mechanosensitive channel</fullName>
    </recommendedName>
</protein>
<comment type="subunit">
    <text evidence="7">Homoheptamer.</text>
</comment>
<dbReference type="GO" id="GO:0008381">
    <property type="term" value="F:mechanosensitive monoatomic ion channel activity"/>
    <property type="evidence" value="ECO:0007669"/>
    <property type="project" value="InterPro"/>
</dbReference>
<dbReference type="Gene3D" id="3.30.70.100">
    <property type="match status" value="1"/>
</dbReference>
<dbReference type="Proteomes" id="UP000502297">
    <property type="component" value="Chromosome"/>
</dbReference>
<accession>A0A6G8RYB6</accession>
<dbReference type="SUPFAM" id="SSF82689">
    <property type="entry name" value="Mechanosensitive channel protein MscS (YggB), C-terminal domain"/>
    <property type="match status" value="1"/>
</dbReference>
<comment type="function">
    <text evidence="7">Mechanosensitive channel that participates in the regulation of osmotic pressure changes within the cell, opening in response to stretch forces in the membrane lipid bilayer, without the need for other proteins. Contributes to normal resistance to hypoosmotic shock. Forms an ion channel of 1.0 nanosiemens conductance with a slight preference for anions.</text>
</comment>
<evidence type="ECO:0000313" key="11">
    <source>
        <dbReference type="EMBL" id="QIO06942.1"/>
    </source>
</evidence>
<organism evidence="11 12">
    <name type="scientific">Acinetobacter shaoyimingii</name>
    <dbReference type="NCBI Taxonomy" id="2715164"/>
    <lineage>
        <taxon>Bacteria</taxon>
        <taxon>Pseudomonadati</taxon>
        <taxon>Pseudomonadota</taxon>
        <taxon>Gammaproteobacteria</taxon>
        <taxon>Moraxellales</taxon>
        <taxon>Moraxellaceae</taxon>
        <taxon>Acinetobacter</taxon>
    </lineage>
</organism>
<evidence type="ECO:0000256" key="6">
    <source>
        <dbReference type="ARBA" id="ARBA00023136"/>
    </source>
</evidence>
<dbReference type="Pfam" id="PF00924">
    <property type="entry name" value="MS_channel_2nd"/>
    <property type="match status" value="1"/>
</dbReference>
<dbReference type="Pfam" id="PF21082">
    <property type="entry name" value="MS_channel_3rd"/>
    <property type="match status" value="1"/>
</dbReference>
<dbReference type="Gene3D" id="1.10.287.1260">
    <property type="match status" value="1"/>
</dbReference>
<feature type="domain" description="Mechanosensitive ion channel MscS C-terminal" evidence="9">
    <location>
        <begin position="273"/>
        <end position="349"/>
    </location>
</feature>